<proteinExistence type="predicted"/>
<reference evidence="1 2" key="1">
    <citation type="submission" date="2019-05" db="EMBL/GenBank/DDBJ databases">
        <title>Mikania micrantha, genome provides insights into the molecular mechanism of rapid growth.</title>
        <authorList>
            <person name="Liu B."/>
        </authorList>
    </citation>
    <scope>NUCLEOTIDE SEQUENCE [LARGE SCALE GENOMIC DNA]</scope>
    <source>
        <strain evidence="1">NLD-2019</strain>
        <tissue evidence="1">Leaf</tissue>
    </source>
</reference>
<evidence type="ECO:0000313" key="2">
    <source>
        <dbReference type="Proteomes" id="UP000326396"/>
    </source>
</evidence>
<accession>A0A5N6PGM3</accession>
<dbReference type="PANTHER" id="PTHR31170:SF25">
    <property type="entry name" value="BNAA09G04570D PROTEIN"/>
    <property type="match status" value="1"/>
</dbReference>
<name>A0A5N6PGM3_9ASTR</name>
<dbReference type="AlphaFoldDB" id="A0A5N6PGM3"/>
<organism evidence="1 2">
    <name type="scientific">Mikania micrantha</name>
    <name type="common">bitter vine</name>
    <dbReference type="NCBI Taxonomy" id="192012"/>
    <lineage>
        <taxon>Eukaryota</taxon>
        <taxon>Viridiplantae</taxon>
        <taxon>Streptophyta</taxon>
        <taxon>Embryophyta</taxon>
        <taxon>Tracheophyta</taxon>
        <taxon>Spermatophyta</taxon>
        <taxon>Magnoliopsida</taxon>
        <taxon>eudicotyledons</taxon>
        <taxon>Gunneridae</taxon>
        <taxon>Pentapetalae</taxon>
        <taxon>asterids</taxon>
        <taxon>campanulids</taxon>
        <taxon>Asterales</taxon>
        <taxon>Asteraceae</taxon>
        <taxon>Asteroideae</taxon>
        <taxon>Heliantheae alliance</taxon>
        <taxon>Eupatorieae</taxon>
        <taxon>Mikania</taxon>
    </lineage>
</organism>
<dbReference type="EMBL" id="SZYD01000004">
    <property type="protein sequence ID" value="KAD6453854.1"/>
    <property type="molecule type" value="Genomic_DNA"/>
</dbReference>
<protein>
    <submittedName>
        <fullName evidence="1">Uncharacterized protein</fullName>
    </submittedName>
</protein>
<gene>
    <name evidence="1" type="ORF">E3N88_08560</name>
</gene>
<dbReference type="PANTHER" id="PTHR31170">
    <property type="entry name" value="BNAC04G53230D PROTEIN"/>
    <property type="match status" value="1"/>
</dbReference>
<sequence>MENKKLTMLTRLLDQTGSPRKTFETCMQKVIGSIKSIRAYYSGRNINSSDVDLALMMVVDGCFILEFINNLSSDDNNEFSNNRLRSTNIALDLVLLENQIPYFVLLDIYNYLTVDRNLQRPALNTMLKFLLDHINPFEEPLKDDDQNVRGTILSDHFHILGILHRFYQPINFKLPAIKTPPTAHSVVELIKVGVKIMADKDLAWPLAMKFDNTLRMPVVRIDNFFEVVLRNLIAYEQYSPVENYVTSYAMAMDMLVATPADIAKLGKLGVIVSHLGSDEKVAHMINNICKNVNLQDFYYMEPWKKIAQYHTKHSPRQFRVFKRT</sequence>
<dbReference type="InterPro" id="IPR004158">
    <property type="entry name" value="DUF247_pln"/>
</dbReference>
<dbReference type="Proteomes" id="UP000326396">
    <property type="component" value="Linkage Group LG12"/>
</dbReference>
<dbReference type="Pfam" id="PF03140">
    <property type="entry name" value="DUF247"/>
    <property type="match status" value="1"/>
</dbReference>
<dbReference type="OrthoDB" id="591587at2759"/>
<evidence type="ECO:0000313" key="1">
    <source>
        <dbReference type="EMBL" id="KAD6453854.1"/>
    </source>
</evidence>
<comment type="caution">
    <text evidence="1">The sequence shown here is derived from an EMBL/GenBank/DDBJ whole genome shotgun (WGS) entry which is preliminary data.</text>
</comment>
<keyword evidence="2" id="KW-1185">Reference proteome</keyword>